<protein>
    <recommendedName>
        <fullName evidence="6">Xylanolytic transcriptional activator regulatory domain-containing protein</fullName>
    </recommendedName>
</protein>
<feature type="compositionally biased region" description="Polar residues" evidence="5">
    <location>
        <begin position="21"/>
        <end position="41"/>
    </location>
</feature>
<dbReference type="GO" id="GO:0003677">
    <property type="term" value="F:DNA binding"/>
    <property type="evidence" value="ECO:0007669"/>
    <property type="project" value="UniProtKB-KW"/>
</dbReference>
<dbReference type="SMART" id="SM00906">
    <property type="entry name" value="Fungal_trans"/>
    <property type="match status" value="1"/>
</dbReference>
<evidence type="ECO:0000259" key="6">
    <source>
        <dbReference type="SMART" id="SM00906"/>
    </source>
</evidence>
<evidence type="ECO:0000256" key="4">
    <source>
        <dbReference type="ARBA" id="ARBA00023242"/>
    </source>
</evidence>
<sequence>MLRRALPDTALNELGELHLSEPSSRVESVSTTPQVHSPRSSCSRILYDSNLSASDGLEPDPSDDEYDCEIPELQDRLNDLSINHLHTWLGKSSEAGLVRKAMHARSEYSAVQREKGASRPSDPSFRLRADYWKPLPWERIHTEVKRPSYDFPDPDLLQNLVDLYFRHLNDFMPLFHRPAFDQSLADGLHYRNSGFGKVVLLVCAVGAKYSNDPRVLLEGTNDWYSAGYKWFSQVEVAPRLGQAPPSLYDLQMHAVAVMYLYGSPTQACWITAGVGVRLAIDAGAHRKRMYKANLTVEDELWKRAFWVLLTMDVMMSFAFGRPCAIREEEYDVDFPTECDDMYWTHPDPEQAFKQPPGKPCKVSFFISLLKLSQIQSCALRTIYSTNKSKALLGFQGPEWEQRVVSTLDSELKKWYDSLPIHLRWDSTRDDAFFMQSACLCAEFNIIQILIHRPFIRSPATSSSSSISSLAICTNAARSCARIFRDEKINTVDTRPPVMQLSAFLSAIVLLVNAWGVNRSGISLDPAKEMEEVYTCMSVLKQAEGRDVLTDLASCVPAQMQKPQSSSNQGRIYQRGTLLNPDSLLSESVSFIDSLQSSGGSSSYRDPSYEPSVFVQPMTAAKEHRNSRPTMDIIHSSQDSAATLGIADRNRNDESLVLSSHQSSASLSDPLGSFQTPHASATSTVGYPRPDSDMRDAFLQPEPQPTALATYPVSPSFSLPLDMSTSPNVAPSQSPPFPAGQTNPVVDPFILPATSIAGTWPDLNLEDTMQAEDDTITMWDTMPSTFGLDDWDMYLQQQHQT</sequence>
<feature type="compositionally biased region" description="Low complexity" evidence="5">
    <location>
        <begin position="655"/>
        <end position="670"/>
    </location>
</feature>
<keyword evidence="2" id="KW-0479">Metal-binding</keyword>
<dbReference type="GO" id="GO:0008270">
    <property type="term" value="F:zinc ion binding"/>
    <property type="evidence" value="ECO:0007669"/>
    <property type="project" value="InterPro"/>
</dbReference>
<feature type="region of interest" description="Disordered" evidence="5">
    <location>
        <begin position="655"/>
        <end position="688"/>
    </location>
</feature>
<evidence type="ECO:0000256" key="3">
    <source>
        <dbReference type="ARBA" id="ARBA00023125"/>
    </source>
</evidence>
<dbReference type="GO" id="GO:0003700">
    <property type="term" value="F:DNA-binding transcription factor activity"/>
    <property type="evidence" value="ECO:0007669"/>
    <property type="project" value="InterPro"/>
</dbReference>
<evidence type="ECO:0000313" key="8">
    <source>
        <dbReference type="Proteomes" id="UP000310158"/>
    </source>
</evidence>
<dbReference type="EMBL" id="SGPL01000345">
    <property type="protein sequence ID" value="THH13554.1"/>
    <property type="molecule type" value="Genomic_DNA"/>
</dbReference>
<comment type="caution">
    <text evidence="7">The sequence shown here is derived from an EMBL/GenBank/DDBJ whole genome shotgun (WGS) entry which is preliminary data.</text>
</comment>
<keyword evidence="8" id="KW-1185">Reference proteome</keyword>
<dbReference type="Pfam" id="PF04082">
    <property type="entry name" value="Fungal_trans"/>
    <property type="match status" value="1"/>
</dbReference>
<comment type="subcellular location">
    <subcellularLocation>
        <location evidence="1">Nucleus</location>
    </subcellularLocation>
</comment>
<dbReference type="InterPro" id="IPR007219">
    <property type="entry name" value="XnlR_reg_dom"/>
</dbReference>
<keyword evidence="4" id="KW-0539">Nucleus</keyword>
<reference evidence="7 8" key="1">
    <citation type="submission" date="2019-02" db="EMBL/GenBank/DDBJ databases">
        <title>Genome sequencing of the rare red list fungi Bondarzewia mesenterica.</title>
        <authorList>
            <person name="Buettner E."/>
            <person name="Kellner H."/>
        </authorList>
    </citation>
    <scope>NUCLEOTIDE SEQUENCE [LARGE SCALE GENOMIC DNA]</scope>
    <source>
        <strain evidence="7 8">DSM 108281</strain>
    </source>
</reference>
<dbReference type="CDD" id="cd12148">
    <property type="entry name" value="fungal_TF_MHR"/>
    <property type="match status" value="1"/>
</dbReference>
<organism evidence="7 8">
    <name type="scientific">Bondarzewia mesenterica</name>
    <dbReference type="NCBI Taxonomy" id="1095465"/>
    <lineage>
        <taxon>Eukaryota</taxon>
        <taxon>Fungi</taxon>
        <taxon>Dikarya</taxon>
        <taxon>Basidiomycota</taxon>
        <taxon>Agaricomycotina</taxon>
        <taxon>Agaricomycetes</taxon>
        <taxon>Russulales</taxon>
        <taxon>Bondarzewiaceae</taxon>
        <taxon>Bondarzewia</taxon>
    </lineage>
</organism>
<accession>A0A4S4LMV3</accession>
<dbReference type="PANTHER" id="PTHR46910:SF3">
    <property type="entry name" value="HALOTOLERANCE PROTEIN 9-RELATED"/>
    <property type="match status" value="1"/>
</dbReference>
<feature type="region of interest" description="Disordered" evidence="5">
    <location>
        <begin position="18"/>
        <end position="41"/>
    </location>
</feature>
<dbReference type="InterPro" id="IPR050987">
    <property type="entry name" value="AtrR-like"/>
</dbReference>
<evidence type="ECO:0000256" key="1">
    <source>
        <dbReference type="ARBA" id="ARBA00004123"/>
    </source>
</evidence>
<evidence type="ECO:0000256" key="2">
    <source>
        <dbReference type="ARBA" id="ARBA00022723"/>
    </source>
</evidence>
<keyword evidence="3" id="KW-0238">DNA-binding</keyword>
<dbReference type="PANTHER" id="PTHR46910">
    <property type="entry name" value="TRANSCRIPTION FACTOR PDR1"/>
    <property type="match status" value="1"/>
</dbReference>
<name>A0A4S4LMV3_9AGAM</name>
<dbReference type="OrthoDB" id="4456959at2759"/>
<dbReference type="AlphaFoldDB" id="A0A4S4LMV3"/>
<evidence type="ECO:0000313" key="7">
    <source>
        <dbReference type="EMBL" id="THH13554.1"/>
    </source>
</evidence>
<feature type="compositionally biased region" description="Polar residues" evidence="5">
    <location>
        <begin position="672"/>
        <end position="684"/>
    </location>
</feature>
<proteinExistence type="predicted"/>
<feature type="domain" description="Xylanolytic transcriptional activator regulatory" evidence="6">
    <location>
        <begin position="268"/>
        <end position="341"/>
    </location>
</feature>
<evidence type="ECO:0000256" key="5">
    <source>
        <dbReference type="SAM" id="MobiDB-lite"/>
    </source>
</evidence>
<dbReference type="GO" id="GO:0006351">
    <property type="term" value="P:DNA-templated transcription"/>
    <property type="evidence" value="ECO:0007669"/>
    <property type="project" value="InterPro"/>
</dbReference>
<dbReference type="GO" id="GO:0005634">
    <property type="term" value="C:nucleus"/>
    <property type="evidence" value="ECO:0007669"/>
    <property type="project" value="UniProtKB-SubCell"/>
</dbReference>
<gene>
    <name evidence="7" type="ORF">EW146_g6678</name>
</gene>
<dbReference type="Proteomes" id="UP000310158">
    <property type="component" value="Unassembled WGS sequence"/>
</dbReference>